<dbReference type="EMBL" id="LMZQ01000030">
    <property type="protein sequence ID" value="KRT13844.1"/>
    <property type="molecule type" value="Genomic_DNA"/>
</dbReference>
<dbReference type="STRING" id="687842.ASU31_22445"/>
<reference evidence="1 2" key="1">
    <citation type="submission" date="2015-11" db="EMBL/GenBank/DDBJ databases">
        <title>Sequence of Pedobacter ginsenosidimutans.</title>
        <authorList>
            <person name="Carson E."/>
            <person name="Keyser V."/>
            <person name="Newman J."/>
            <person name="Miller J."/>
        </authorList>
    </citation>
    <scope>NUCLEOTIDE SEQUENCE [LARGE SCALE GENOMIC DNA]</scope>
    <source>
        <strain evidence="1 2">KACC 14530</strain>
    </source>
</reference>
<evidence type="ECO:0000313" key="1">
    <source>
        <dbReference type="EMBL" id="KRT13844.1"/>
    </source>
</evidence>
<dbReference type="SUPFAM" id="SSF159275">
    <property type="entry name" value="PA1994-like"/>
    <property type="match status" value="1"/>
</dbReference>
<proteinExistence type="predicted"/>
<dbReference type="InterPro" id="IPR009467">
    <property type="entry name" value="Glycolipid-bd_prot_put"/>
</dbReference>
<dbReference type="OrthoDB" id="9814791at2"/>
<sequence length="181" mass="21202">MERKIRWEGLEHKFLENCTLTETDNGVAITSIITGQVNNQEIKISYKILTDTLWRTYFVEINVISGRNEKIILLEKKGAYWLVNNAIDHRFDGCIDIDISLTPFTNTLPIRRLVFDGQLSNRIEVIYIDIIADIIIPVRQYYTKISDSVYLYENEKSTFKAELKTDPYGLVIEYPKLFREK</sequence>
<organism evidence="1 2">
    <name type="scientific">Pedobacter ginsenosidimutans</name>
    <dbReference type="NCBI Taxonomy" id="687842"/>
    <lineage>
        <taxon>Bacteria</taxon>
        <taxon>Pseudomonadati</taxon>
        <taxon>Bacteroidota</taxon>
        <taxon>Sphingobacteriia</taxon>
        <taxon>Sphingobacteriales</taxon>
        <taxon>Sphingobacteriaceae</taxon>
        <taxon>Pedobacter</taxon>
    </lineage>
</organism>
<dbReference type="RefSeq" id="WP_057934492.1">
    <property type="nucleotide sequence ID" value="NZ_LMZQ01000030.1"/>
</dbReference>
<protein>
    <submittedName>
        <fullName evidence="1">Uncharacterized protein</fullName>
    </submittedName>
</protein>
<dbReference type="AlphaFoldDB" id="A0A0T5VJU7"/>
<name>A0A0T5VJU7_9SPHI</name>
<dbReference type="Proteomes" id="UP000051950">
    <property type="component" value="Unassembled WGS sequence"/>
</dbReference>
<comment type="caution">
    <text evidence="1">The sequence shown here is derived from an EMBL/GenBank/DDBJ whole genome shotgun (WGS) entry which is preliminary data.</text>
</comment>
<accession>A0A0T5VJU7</accession>
<keyword evidence="2" id="KW-1185">Reference proteome</keyword>
<gene>
    <name evidence="1" type="ORF">ASU31_22445</name>
</gene>
<evidence type="ECO:0000313" key="2">
    <source>
        <dbReference type="Proteomes" id="UP000051950"/>
    </source>
</evidence>
<dbReference type="Pfam" id="PF06475">
    <property type="entry name" value="Glycolipid_bind"/>
    <property type="match status" value="1"/>
</dbReference>